<comment type="caution">
    <text evidence="1">The sequence shown here is derived from an EMBL/GenBank/DDBJ whole genome shotgun (WGS) entry which is preliminary data.</text>
</comment>
<proteinExistence type="predicted"/>
<evidence type="ECO:0000313" key="2">
    <source>
        <dbReference type="Proteomes" id="UP000720189"/>
    </source>
</evidence>
<dbReference type="AlphaFoldDB" id="A0A9P9HKR7"/>
<gene>
    <name evidence="1" type="ORF">BKA55DRAFT_561755</name>
</gene>
<dbReference type="GeneID" id="70222142"/>
<dbReference type="Proteomes" id="UP000720189">
    <property type="component" value="Unassembled WGS sequence"/>
</dbReference>
<sequence length="84" mass="9256">MDITKYAARPESYDNLSEFQITNFFANASITRAQCDDFAAQLLDGSVSATPVQGGNNYTVESKEVLKVVQFRSSQVDMAKLELA</sequence>
<name>A0A9P9HKR7_FUSRE</name>
<organism evidence="1 2">
    <name type="scientific">Fusarium redolens</name>
    <dbReference type="NCBI Taxonomy" id="48865"/>
    <lineage>
        <taxon>Eukaryota</taxon>
        <taxon>Fungi</taxon>
        <taxon>Dikarya</taxon>
        <taxon>Ascomycota</taxon>
        <taxon>Pezizomycotina</taxon>
        <taxon>Sordariomycetes</taxon>
        <taxon>Hypocreomycetidae</taxon>
        <taxon>Hypocreales</taxon>
        <taxon>Nectriaceae</taxon>
        <taxon>Fusarium</taxon>
        <taxon>Fusarium redolens species complex</taxon>
    </lineage>
</organism>
<dbReference type="OrthoDB" id="5598852at2759"/>
<accession>A0A9P9HKR7</accession>
<evidence type="ECO:0000313" key="1">
    <source>
        <dbReference type="EMBL" id="KAH7258902.1"/>
    </source>
</evidence>
<keyword evidence="2" id="KW-1185">Reference proteome</keyword>
<protein>
    <submittedName>
        <fullName evidence="1">Uncharacterized protein</fullName>
    </submittedName>
</protein>
<dbReference type="EMBL" id="JAGMUX010000005">
    <property type="protein sequence ID" value="KAH7258902.1"/>
    <property type="molecule type" value="Genomic_DNA"/>
</dbReference>
<reference evidence="1" key="1">
    <citation type="journal article" date="2021" name="Nat. Commun.">
        <title>Genetic determinants of endophytism in the Arabidopsis root mycobiome.</title>
        <authorList>
            <person name="Mesny F."/>
            <person name="Miyauchi S."/>
            <person name="Thiergart T."/>
            <person name="Pickel B."/>
            <person name="Atanasova L."/>
            <person name="Karlsson M."/>
            <person name="Huettel B."/>
            <person name="Barry K.W."/>
            <person name="Haridas S."/>
            <person name="Chen C."/>
            <person name="Bauer D."/>
            <person name="Andreopoulos W."/>
            <person name="Pangilinan J."/>
            <person name="LaButti K."/>
            <person name="Riley R."/>
            <person name="Lipzen A."/>
            <person name="Clum A."/>
            <person name="Drula E."/>
            <person name="Henrissat B."/>
            <person name="Kohler A."/>
            <person name="Grigoriev I.V."/>
            <person name="Martin F.M."/>
            <person name="Hacquard S."/>
        </authorList>
    </citation>
    <scope>NUCLEOTIDE SEQUENCE</scope>
    <source>
        <strain evidence="1">MPI-CAGE-AT-0023</strain>
    </source>
</reference>
<dbReference type="RefSeq" id="XP_046051610.1">
    <property type="nucleotide sequence ID" value="XM_046192188.1"/>
</dbReference>